<feature type="domain" description="FAS1" evidence="2">
    <location>
        <begin position="30"/>
        <end position="168"/>
    </location>
</feature>
<dbReference type="InterPro" id="IPR000782">
    <property type="entry name" value="FAS1_domain"/>
</dbReference>
<evidence type="ECO:0000313" key="6">
    <source>
        <dbReference type="Proteomes" id="UP000183071"/>
    </source>
</evidence>
<gene>
    <name evidence="3" type="ORF">I602_434</name>
    <name evidence="4" type="ORF">SAMN05444353_1350</name>
</gene>
<evidence type="ECO:0000259" key="2">
    <source>
        <dbReference type="PROSITE" id="PS50213"/>
    </source>
</evidence>
<evidence type="ECO:0000256" key="1">
    <source>
        <dbReference type="SAM" id="SignalP"/>
    </source>
</evidence>
<dbReference type="RefSeq" id="WP_053973130.1">
    <property type="nucleotide sequence ID" value="NZ_FNUE01000001.1"/>
</dbReference>
<dbReference type="PANTHER" id="PTHR10900:SF77">
    <property type="entry name" value="FI19380P1"/>
    <property type="match status" value="1"/>
</dbReference>
<dbReference type="Proteomes" id="UP000183071">
    <property type="component" value="Unassembled WGS sequence"/>
</dbReference>
<evidence type="ECO:0000313" key="5">
    <source>
        <dbReference type="Proteomes" id="UP000037716"/>
    </source>
</evidence>
<dbReference type="InterPro" id="IPR036378">
    <property type="entry name" value="FAS1_dom_sf"/>
</dbReference>
<dbReference type="PROSITE" id="PS50213">
    <property type="entry name" value="FAS1"/>
    <property type="match status" value="2"/>
</dbReference>
<feature type="domain" description="FAS1" evidence="2">
    <location>
        <begin position="170"/>
        <end position="314"/>
    </location>
</feature>
<accession>A0A0N0UN89</accession>
<dbReference type="GO" id="GO:0005615">
    <property type="term" value="C:extracellular space"/>
    <property type="evidence" value="ECO:0007669"/>
    <property type="project" value="TreeGrafter"/>
</dbReference>
<dbReference type="FunFam" id="2.30.180.10:FF:000032">
    <property type="entry name" value="Fasciclin domain-containing protein, putative"/>
    <property type="match status" value="1"/>
</dbReference>
<keyword evidence="6" id="KW-1185">Reference proteome</keyword>
<dbReference type="Gene3D" id="2.30.180.10">
    <property type="entry name" value="FAS1 domain"/>
    <property type="match status" value="2"/>
</dbReference>
<dbReference type="PANTHER" id="PTHR10900">
    <property type="entry name" value="PERIOSTIN-RELATED"/>
    <property type="match status" value="1"/>
</dbReference>
<dbReference type="STRING" id="1300348.I602_434"/>
<evidence type="ECO:0000313" key="4">
    <source>
        <dbReference type="EMBL" id="SEE23947.1"/>
    </source>
</evidence>
<reference evidence="4 6" key="2">
    <citation type="submission" date="2016-10" db="EMBL/GenBank/DDBJ databases">
        <authorList>
            <person name="Varghese N."/>
            <person name="Submissions S."/>
        </authorList>
    </citation>
    <scope>NUCLEOTIDE SEQUENCE [LARGE SCALE GENOMIC DNA]</scope>
    <source>
        <strain evidence="4 6">DSW-5</strain>
    </source>
</reference>
<dbReference type="Proteomes" id="UP000037716">
    <property type="component" value="Unassembled WGS sequence"/>
</dbReference>
<dbReference type="SUPFAM" id="SSF82153">
    <property type="entry name" value="FAS1 domain"/>
    <property type="match status" value="2"/>
</dbReference>
<name>A0A0N0UN89_9FLAO</name>
<comment type="caution">
    <text evidence="3">The sequence shown here is derived from an EMBL/GenBank/DDBJ whole genome shotgun (WGS) entry which is preliminary data.</text>
</comment>
<dbReference type="InterPro" id="IPR050904">
    <property type="entry name" value="Adhesion/Biosynth-related"/>
</dbReference>
<dbReference type="SMART" id="SM00554">
    <property type="entry name" value="FAS1"/>
    <property type="match status" value="2"/>
</dbReference>
<dbReference type="Pfam" id="PF02469">
    <property type="entry name" value="Fasciclin"/>
    <property type="match status" value="2"/>
</dbReference>
<dbReference type="EMBL" id="FNUE01000001">
    <property type="protein sequence ID" value="SEE23947.1"/>
    <property type="molecule type" value="Genomic_DNA"/>
</dbReference>
<dbReference type="OrthoDB" id="9800666at2"/>
<dbReference type="PROSITE" id="PS51257">
    <property type="entry name" value="PROKAR_LIPOPROTEIN"/>
    <property type="match status" value="1"/>
</dbReference>
<evidence type="ECO:0000313" key="3">
    <source>
        <dbReference type="EMBL" id="KOY50874.1"/>
    </source>
</evidence>
<reference evidence="3 5" key="1">
    <citation type="submission" date="2015-07" db="EMBL/GenBank/DDBJ databases">
        <title>Genome of Polaribacter dokdonenesis DSW-5, isolated from seawater off Dokdo in Korea.</title>
        <authorList>
            <person name="Yoon K."/>
            <person name="Song J.Y."/>
            <person name="Kim J.F."/>
        </authorList>
    </citation>
    <scope>NUCLEOTIDE SEQUENCE [LARGE SCALE GENOMIC DNA]</scope>
    <source>
        <strain evidence="3 5">DSW-5</strain>
    </source>
</reference>
<proteinExistence type="predicted"/>
<feature type="signal peptide" evidence="1">
    <location>
        <begin position="1"/>
        <end position="21"/>
    </location>
</feature>
<protein>
    <submittedName>
        <fullName evidence="4">Transforming growth factor-beta-induced protein</fullName>
    </submittedName>
</protein>
<sequence>MKTISKFLSILLVVVFFSSCEDDNDTITLETNTIVDVAVNNNLSSLVAAVTRADLVSTLSSNGSFTVFAPTNDAFQDLLDSNANWNSIDDIPVETLRSVLLFHVLEGEVMSTDLSNTYVNTLSSGPNDEPLSLQVEVTGSVLFNGDATPLTTDVAASNGVVHVIDKVMLPPNVVTLALNNDGFTSLVAALTDSRHTTDFVSILNGDGPFTVFAPTNDAFQDLLDSDQSWNSLADVPIATLDAVLKYHVVNGANVQGNQLSNGDVSVLGGSITIDLSTGVQIKTTSNQTVNIIVSPATNDVQGTNGVVHAIDTVLLP</sequence>
<dbReference type="PATRIC" id="fig|1300348.6.peg.433"/>
<keyword evidence="1" id="KW-0732">Signal</keyword>
<dbReference type="AlphaFoldDB" id="A0A0N0UN89"/>
<feature type="chain" id="PRO_5005860415" evidence="1">
    <location>
        <begin position="22"/>
        <end position="316"/>
    </location>
</feature>
<dbReference type="EMBL" id="LGBR01000001">
    <property type="protein sequence ID" value="KOY50874.1"/>
    <property type="molecule type" value="Genomic_DNA"/>
</dbReference>
<organism evidence="3 5">
    <name type="scientific">Polaribacter dokdonensis DSW-5</name>
    <dbReference type="NCBI Taxonomy" id="1300348"/>
    <lineage>
        <taxon>Bacteria</taxon>
        <taxon>Pseudomonadati</taxon>
        <taxon>Bacteroidota</taxon>
        <taxon>Flavobacteriia</taxon>
        <taxon>Flavobacteriales</taxon>
        <taxon>Flavobacteriaceae</taxon>
    </lineage>
</organism>